<keyword evidence="1" id="KW-0732">Signal</keyword>
<evidence type="ECO:0000313" key="5">
    <source>
        <dbReference type="Proteomes" id="UP000249260"/>
    </source>
</evidence>
<dbReference type="SUPFAM" id="SSF63825">
    <property type="entry name" value="YWTD domain"/>
    <property type="match status" value="1"/>
</dbReference>
<dbReference type="Gene3D" id="3.30.457.10">
    <property type="entry name" value="Copper amine oxidase-like, N-terminal domain"/>
    <property type="match status" value="1"/>
</dbReference>
<proteinExistence type="predicted"/>
<dbReference type="Proteomes" id="UP000249260">
    <property type="component" value="Unassembled WGS sequence"/>
</dbReference>
<dbReference type="OrthoDB" id="1802507at2"/>
<protein>
    <recommendedName>
        <fullName evidence="6">Copper amine oxidase-like N-terminal domain-containing protein</fullName>
    </recommendedName>
</protein>
<accession>A0A328TZR9</accession>
<organism evidence="4 5">
    <name type="scientific">Paenibacillus montanisoli</name>
    <dbReference type="NCBI Taxonomy" id="2081970"/>
    <lineage>
        <taxon>Bacteria</taxon>
        <taxon>Bacillati</taxon>
        <taxon>Bacillota</taxon>
        <taxon>Bacilli</taxon>
        <taxon>Bacillales</taxon>
        <taxon>Paenibacillaceae</taxon>
        <taxon>Paenibacillus</taxon>
    </lineage>
</organism>
<evidence type="ECO:0000313" key="4">
    <source>
        <dbReference type="EMBL" id="RAP75939.1"/>
    </source>
</evidence>
<dbReference type="EMBL" id="QLUW01000002">
    <property type="protein sequence ID" value="RAP75939.1"/>
    <property type="molecule type" value="Genomic_DNA"/>
</dbReference>
<dbReference type="Pfam" id="PF07833">
    <property type="entry name" value="Cu_amine_oxidN1"/>
    <property type="match status" value="1"/>
</dbReference>
<dbReference type="SUPFAM" id="SSF55383">
    <property type="entry name" value="Copper amine oxidase, domain N"/>
    <property type="match status" value="1"/>
</dbReference>
<dbReference type="InterPro" id="IPR032485">
    <property type="entry name" value="LRP1-like_beta_prop"/>
</dbReference>
<feature type="chain" id="PRO_5039180565" description="Copper amine oxidase-like N-terminal domain-containing protein" evidence="1">
    <location>
        <begin position="26"/>
        <end position="594"/>
    </location>
</feature>
<gene>
    <name evidence="4" type="ORF">DL346_10945</name>
</gene>
<evidence type="ECO:0000259" key="3">
    <source>
        <dbReference type="Pfam" id="PF16472"/>
    </source>
</evidence>
<dbReference type="AlphaFoldDB" id="A0A328TZR9"/>
<reference evidence="4 5" key="1">
    <citation type="submission" date="2018-06" db="EMBL/GenBank/DDBJ databases">
        <title>Paenibacillus montanisoli sp. nov., isolated from mountain area soil.</title>
        <authorList>
            <person name="Wu M."/>
        </authorList>
    </citation>
    <scope>NUCLEOTIDE SEQUENCE [LARGE SCALE GENOMIC DNA]</scope>
    <source>
        <strain evidence="4 5">RA17</strain>
    </source>
</reference>
<evidence type="ECO:0008006" key="6">
    <source>
        <dbReference type="Google" id="ProtNLM"/>
    </source>
</evidence>
<feature type="signal peptide" evidence="1">
    <location>
        <begin position="1"/>
        <end position="25"/>
    </location>
</feature>
<sequence length="594" mass="66205">MRKQLLVLSLTCLTLASGAALPIHAAADSVTKKPLNEAFDQLVVVPYDYQNKLFVNGQLTDYMGDYQMANRNGRVLVPIRLMGNLATQASGYSSTWEAVWQPEHPNDVILKNSNLRKTVKFTVGSKTMLVNNEPQTMDVAPQKINGRIMLPLRSAAEALDKRIDWFDGLILIGDVAVDLKSQQTAAIKDQIKSILSDRRKSVDYQKAVNPLTKFGSSVYYYKRTYKDNTETQELYRKDDGKKETRIPLQGRVSFDYAKIIDNELYYLSNINNKTELDAFALGSNKTRKVSAIDEWNLGDGWVSDIRKIDQELYINLHYGDLTMGSETLYKVDHGALEEVSSAKNYINYVKAGNVLYQTDFHPMIEGTDNLYQIDLNTGKETRLGTKGFTYGVHRILTDTSASYGYNQSLYVQGGSLYVLGYLDSDVKDVSAVYKINLTDQSQVKLTGPAGDFWLSGNYIYYIDSVSGYLKRVDLNGGGSKTVVARKLLQLQLVNGSVYCTSGENVNKIAPIGKLYRYDIATGKEVKLSGNSVKSFYVGAAGIYFVSRGYDLGLYKVGANGQSTRLVKDSIDSAILTDAGMVYTLKYQEGIYSVK</sequence>
<name>A0A328TZR9_9BACL</name>
<dbReference type="InterPro" id="IPR036582">
    <property type="entry name" value="Mao_N_sf"/>
</dbReference>
<feature type="domain" description="Copper amine oxidase-like N-terminal" evidence="2">
    <location>
        <begin position="55"/>
        <end position="165"/>
    </location>
</feature>
<dbReference type="Pfam" id="PF16472">
    <property type="entry name" value="DUF5050"/>
    <property type="match status" value="1"/>
</dbReference>
<evidence type="ECO:0000259" key="2">
    <source>
        <dbReference type="Pfam" id="PF07833"/>
    </source>
</evidence>
<comment type="caution">
    <text evidence="4">The sequence shown here is derived from an EMBL/GenBank/DDBJ whole genome shotgun (WGS) entry which is preliminary data.</text>
</comment>
<feature type="domain" description="Prolow-density lipoprotein receptor-related protein 1-like beta-propeller" evidence="3">
    <location>
        <begin position="407"/>
        <end position="584"/>
    </location>
</feature>
<dbReference type="RefSeq" id="WP_112882164.1">
    <property type="nucleotide sequence ID" value="NZ_QLUW01000002.1"/>
</dbReference>
<keyword evidence="5" id="KW-1185">Reference proteome</keyword>
<evidence type="ECO:0000256" key="1">
    <source>
        <dbReference type="SAM" id="SignalP"/>
    </source>
</evidence>
<dbReference type="InterPro" id="IPR012854">
    <property type="entry name" value="Cu_amine_oxidase-like_N"/>
</dbReference>